<evidence type="ECO:0000256" key="7">
    <source>
        <dbReference type="ARBA" id="ARBA00022490"/>
    </source>
</evidence>
<dbReference type="InterPro" id="IPR001348">
    <property type="entry name" value="ATP_PRibTrfase_HisG"/>
</dbReference>
<dbReference type="Gene3D" id="3.40.190.10">
    <property type="entry name" value="Periplasmic binding protein-like II"/>
    <property type="match status" value="2"/>
</dbReference>
<comment type="function">
    <text evidence="14 15">Catalyzes the condensation of ATP and 5-phosphoribose 1-diphosphate to form N'-(5'-phosphoribosyl)-ATP (PR-ATP). Has a crucial role in the pathway because the rate of histidine biosynthesis seems to be controlled primarily by regulation of HisG enzymatic activity.</text>
</comment>
<keyword evidence="13 15" id="KW-0368">Histidine biosynthesis</keyword>
<keyword evidence="18" id="KW-1185">Reference proteome</keyword>
<dbReference type="CDD" id="cd13595">
    <property type="entry name" value="PBP2_HisGs"/>
    <property type="match status" value="1"/>
</dbReference>
<comment type="subunit">
    <text evidence="15">Heteromultimer composed of HisG and HisZ subunits.</text>
</comment>
<evidence type="ECO:0000256" key="13">
    <source>
        <dbReference type="ARBA" id="ARBA00023102"/>
    </source>
</evidence>
<reference evidence="17 18" key="1">
    <citation type="submission" date="2023-04" db="EMBL/GenBank/DDBJ databases">
        <title>Fusibacter bizertensis strain WBS, isolated from littoral bottom sediments of the Arctic seas - biochemical and genomic analysis.</title>
        <authorList>
            <person name="Brioukhanov A.L."/>
        </authorList>
    </citation>
    <scope>NUCLEOTIDE SEQUENCE [LARGE SCALE GENOMIC DNA]</scope>
    <source>
        <strain evidence="17 18">WBS</strain>
    </source>
</reference>
<evidence type="ECO:0000256" key="2">
    <source>
        <dbReference type="ARBA" id="ARBA00004496"/>
    </source>
</evidence>
<keyword evidence="8 15" id="KW-0028">Amino-acid biosynthesis</keyword>
<accession>A0ABT6NCS2</accession>
<dbReference type="EMBL" id="JARYZI010000005">
    <property type="protein sequence ID" value="MDH8678210.1"/>
    <property type="molecule type" value="Genomic_DNA"/>
</dbReference>
<gene>
    <name evidence="15 17" type="primary">hisG</name>
    <name evidence="17" type="ORF">QE109_08630</name>
</gene>
<dbReference type="Pfam" id="PF01634">
    <property type="entry name" value="HisG"/>
    <property type="match status" value="1"/>
</dbReference>
<evidence type="ECO:0000256" key="15">
    <source>
        <dbReference type="HAMAP-Rule" id="MF_01018"/>
    </source>
</evidence>
<comment type="subcellular location">
    <subcellularLocation>
        <location evidence="2 15">Cytoplasm</location>
    </subcellularLocation>
</comment>
<name>A0ABT6NCS2_9FIRM</name>
<sequence length="204" mass="22535">MLKFAIAKGRITKDSKELLTCCGFDMEEVNSSRKLILYNADETISLILLKAGDIPLYVANGAVDIGLVGKDTVLENDLDVYELTELDFAKCTLCVAGPKEKVSLKNGVRIATKYPELTKKFTKRRGIVAEIITLSGSIELAPLIHLSDCIVDLVQTGETLRENDLIVYEEILSIAPMIIANKVSYRTKSSEVDAFINICERFGK</sequence>
<evidence type="ECO:0000256" key="3">
    <source>
        <dbReference type="ARBA" id="ARBA00004667"/>
    </source>
</evidence>
<evidence type="ECO:0000256" key="4">
    <source>
        <dbReference type="ARBA" id="ARBA00009489"/>
    </source>
</evidence>
<proteinExistence type="inferred from homology"/>
<evidence type="ECO:0000313" key="17">
    <source>
        <dbReference type="EMBL" id="MDH8678210.1"/>
    </source>
</evidence>
<dbReference type="HAMAP" id="MF_01018">
    <property type="entry name" value="HisG_Short"/>
    <property type="match status" value="1"/>
</dbReference>
<dbReference type="Proteomes" id="UP001158045">
    <property type="component" value="Unassembled WGS sequence"/>
</dbReference>
<comment type="domain">
    <text evidence="15">Lacks the C-terminal regulatory region which is replaced by HisZ.</text>
</comment>
<comment type="catalytic activity">
    <reaction evidence="1 15">
        <text>1-(5-phospho-beta-D-ribosyl)-ATP + diphosphate = 5-phospho-alpha-D-ribose 1-diphosphate + ATP</text>
        <dbReference type="Rhea" id="RHEA:18473"/>
        <dbReference type="ChEBI" id="CHEBI:30616"/>
        <dbReference type="ChEBI" id="CHEBI:33019"/>
        <dbReference type="ChEBI" id="CHEBI:58017"/>
        <dbReference type="ChEBI" id="CHEBI:73183"/>
        <dbReference type="EC" id="2.4.2.17"/>
    </reaction>
</comment>
<comment type="similarity">
    <text evidence="4 15">Belongs to the ATP phosphoribosyltransferase family. Short subfamily.</text>
</comment>
<dbReference type="PANTHER" id="PTHR21403:SF8">
    <property type="entry name" value="ATP PHOSPHORIBOSYLTRANSFERASE"/>
    <property type="match status" value="1"/>
</dbReference>
<organism evidence="17 18">
    <name type="scientific">Fusibacter bizertensis</name>
    <dbReference type="NCBI Taxonomy" id="1488331"/>
    <lineage>
        <taxon>Bacteria</taxon>
        <taxon>Bacillati</taxon>
        <taxon>Bacillota</taxon>
        <taxon>Clostridia</taxon>
        <taxon>Eubacteriales</taxon>
        <taxon>Eubacteriales Family XII. Incertae Sedis</taxon>
        <taxon>Fusibacter</taxon>
    </lineage>
</organism>
<comment type="caution">
    <text evidence="17">The sequence shown here is derived from an EMBL/GenBank/DDBJ whole genome shotgun (WGS) entry which is preliminary data.</text>
</comment>
<keyword evidence="7 15" id="KW-0963">Cytoplasm</keyword>
<evidence type="ECO:0000256" key="6">
    <source>
        <dbReference type="ARBA" id="ARBA00020998"/>
    </source>
</evidence>
<dbReference type="InterPro" id="IPR024893">
    <property type="entry name" value="ATP_PRibTrfase_HisG_short"/>
</dbReference>
<evidence type="ECO:0000256" key="9">
    <source>
        <dbReference type="ARBA" id="ARBA00022676"/>
    </source>
</evidence>
<dbReference type="RefSeq" id="WP_281094050.1">
    <property type="nucleotide sequence ID" value="NZ_JARYZI010000005.1"/>
</dbReference>
<dbReference type="EC" id="2.4.2.17" evidence="5 15"/>
<keyword evidence="12 15" id="KW-0067">ATP-binding</keyword>
<keyword evidence="10 15" id="KW-0808">Transferase</keyword>
<dbReference type="PANTHER" id="PTHR21403">
    <property type="entry name" value="ATP PHOSPHORIBOSYLTRANSFERASE ATP-PRTASE"/>
    <property type="match status" value="1"/>
</dbReference>
<evidence type="ECO:0000256" key="8">
    <source>
        <dbReference type="ARBA" id="ARBA00022605"/>
    </source>
</evidence>
<evidence type="ECO:0000259" key="16">
    <source>
        <dbReference type="Pfam" id="PF01634"/>
    </source>
</evidence>
<protein>
    <recommendedName>
        <fullName evidence="6 15">ATP phosphoribosyltransferase</fullName>
        <shortName evidence="15">ATP-PRT</shortName>
        <shortName evidence="15">ATP-PRTase</shortName>
        <ecNumber evidence="5 15">2.4.2.17</ecNumber>
    </recommendedName>
</protein>
<evidence type="ECO:0000256" key="10">
    <source>
        <dbReference type="ARBA" id="ARBA00022679"/>
    </source>
</evidence>
<feature type="domain" description="ATP phosphoribosyltransferase catalytic" evidence="16">
    <location>
        <begin position="50"/>
        <end position="197"/>
    </location>
</feature>
<evidence type="ECO:0000256" key="12">
    <source>
        <dbReference type="ARBA" id="ARBA00022840"/>
    </source>
</evidence>
<dbReference type="SUPFAM" id="SSF53850">
    <property type="entry name" value="Periplasmic binding protein-like II"/>
    <property type="match status" value="1"/>
</dbReference>
<dbReference type="GO" id="GO:0003879">
    <property type="term" value="F:ATP phosphoribosyltransferase activity"/>
    <property type="evidence" value="ECO:0007669"/>
    <property type="project" value="UniProtKB-EC"/>
</dbReference>
<keyword evidence="9 15" id="KW-0328">Glycosyltransferase</keyword>
<evidence type="ECO:0000256" key="14">
    <source>
        <dbReference type="ARBA" id="ARBA00024861"/>
    </source>
</evidence>
<dbReference type="NCBIfam" id="TIGR00070">
    <property type="entry name" value="hisG"/>
    <property type="match status" value="1"/>
</dbReference>
<keyword evidence="11 15" id="KW-0547">Nucleotide-binding</keyword>
<dbReference type="InterPro" id="IPR013820">
    <property type="entry name" value="ATP_PRibTrfase_cat"/>
</dbReference>
<evidence type="ECO:0000256" key="1">
    <source>
        <dbReference type="ARBA" id="ARBA00000915"/>
    </source>
</evidence>
<comment type="pathway">
    <text evidence="3 15">Amino-acid biosynthesis; L-histidine biosynthesis; L-histidine from 5-phospho-alpha-D-ribose 1-diphosphate: step 1/9.</text>
</comment>
<evidence type="ECO:0000256" key="5">
    <source>
        <dbReference type="ARBA" id="ARBA00011946"/>
    </source>
</evidence>
<evidence type="ECO:0000256" key="11">
    <source>
        <dbReference type="ARBA" id="ARBA00022741"/>
    </source>
</evidence>
<evidence type="ECO:0000313" key="18">
    <source>
        <dbReference type="Proteomes" id="UP001158045"/>
    </source>
</evidence>